<keyword evidence="2" id="KW-0503">Monooxygenase</keyword>
<dbReference type="PANTHER" id="PTHR33336">
    <property type="entry name" value="QUINOL MONOOXYGENASE YGIN-RELATED"/>
    <property type="match status" value="1"/>
</dbReference>
<dbReference type="PANTHER" id="PTHR33336:SF3">
    <property type="entry name" value="ABM DOMAIN-CONTAINING PROTEIN"/>
    <property type="match status" value="1"/>
</dbReference>
<dbReference type="OrthoDB" id="8452260at2"/>
<dbReference type="EMBL" id="RJKN01000006">
    <property type="protein sequence ID" value="ROP34772.1"/>
    <property type="molecule type" value="Genomic_DNA"/>
</dbReference>
<sequence length="109" mass="12423">MILIVVKWTVLPESAPRWPELTREFTEATRAEDGCLFFEWSRSVDDERVYTLVEAFRDDAAGAAHVGSDHFRTAVGWMGDHVERTPEIINVTVDQDGWGEMGEVTPTRR</sequence>
<organism evidence="2 3">
    <name type="scientific">Pseudokineococcus lusitanus</name>
    <dbReference type="NCBI Taxonomy" id="763993"/>
    <lineage>
        <taxon>Bacteria</taxon>
        <taxon>Bacillati</taxon>
        <taxon>Actinomycetota</taxon>
        <taxon>Actinomycetes</taxon>
        <taxon>Kineosporiales</taxon>
        <taxon>Kineosporiaceae</taxon>
        <taxon>Pseudokineococcus</taxon>
    </lineage>
</organism>
<dbReference type="Gene3D" id="3.30.70.100">
    <property type="match status" value="1"/>
</dbReference>
<gene>
    <name evidence="2" type="ORF">EDC03_2594</name>
</gene>
<feature type="domain" description="ABM" evidence="1">
    <location>
        <begin position="2"/>
        <end position="91"/>
    </location>
</feature>
<dbReference type="AlphaFoldDB" id="A0A3N1GXJ8"/>
<dbReference type="InterPro" id="IPR007138">
    <property type="entry name" value="ABM_dom"/>
</dbReference>
<accession>A0A3N1GXJ8</accession>
<comment type="caution">
    <text evidence="2">The sequence shown here is derived from an EMBL/GenBank/DDBJ whole genome shotgun (WGS) entry which is preliminary data.</text>
</comment>
<name>A0A3N1GXJ8_9ACTN</name>
<dbReference type="RefSeq" id="WP_123380642.1">
    <property type="nucleotide sequence ID" value="NZ_RJKN01000006.1"/>
</dbReference>
<protein>
    <submittedName>
        <fullName evidence="2">Quinol monooxygenase YgiN</fullName>
    </submittedName>
</protein>
<dbReference type="InParanoid" id="A0A3N1GXJ8"/>
<evidence type="ECO:0000259" key="1">
    <source>
        <dbReference type="PROSITE" id="PS51725"/>
    </source>
</evidence>
<evidence type="ECO:0000313" key="2">
    <source>
        <dbReference type="EMBL" id="ROP34772.1"/>
    </source>
</evidence>
<dbReference type="Proteomes" id="UP000276232">
    <property type="component" value="Unassembled WGS sequence"/>
</dbReference>
<keyword evidence="3" id="KW-1185">Reference proteome</keyword>
<dbReference type="PROSITE" id="PS51725">
    <property type="entry name" value="ABM"/>
    <property type="match status" value="1"/>
</dbReference>
<dbReference type="Pfam" id="PF03992">
    <property type="entry name" value="ABM"/>
    <property type="match status" value="1"/>
</dbReference>
<evidence type="ECO:0000313" key="3">
    <source>
        <dbReference type="Proteomes" id="UP000276232"/>
    </source>
</evidence>
<dbReference type="GO" id="GO:0004497">
    <property type="term" value="F:monooxygenase activity"/>
    <property type="evidence" value="ECO:0007669"/>
    <property type="project" value="UniProtKB-KW"/>
</dbReference>
<proteinExistence type="predicted"/>
<dbReference type="InterPro" id="IPR050744">
    <property type="entry name" value="AI-2_Isomerase_LsrG"/>
</dbReference>
<dbReference type="InterPro" id="IPR011008">
    <property type="entry name" value="Dimeric_a/b-barrel"/>
</dbReference>
<reference evidence="2 3" key="1">
    <citation type="journal article" date="2015" name="Stand. Genomic Sci.">
        <title>Genomic Encyclopedia of Bacterial and Archaeal Type Strains, Phase III: the genomes of soil and plant-associated and newly described type strains.</title>
        <authorList>
            <person name="Whitman W.B."/>
            <person name="Woyke T."/>
            <person name="Klenk H.P."/>
            <person name="Zhou Y."/>
            <person name="Lilburn T.G."/>
            <person name="Beck B.J."/>
            <person name="De Vos P."/>
            <person name="Vandamme P."/>
            <person name="Eisen J.A."/>
            <person name="Garrity G."/>
            <person name="Hugenholtz P."/>
            <person name="Kyrpides N.C."/>
        </authorList>
    </citation>
    <scope>NUCLEOTIDE SEQUENCE [LARGE SCALE GENOMIC DNA]</scope>
    <source>
        <strain evidence="2 3">CECT 7306</strain>
    </source>
</reference>
<keyword evidence="2" id="KW-0560">Oxidoreductase</keyword>
<dbReference type="SUPFAM" id="SSF54909">
    <property type="entry name" value="Dimeric alpha+beta barrel"/>
    <property type="match status" value="1"/>
</dbReference>